<evidence type="ECO:0000313" key="1">
    <source>
        <dbReference type="EMBL" id="KAJ4719022.1"/>
    </source>
</evidence>
<name>A0ACC1Y6Z8_MELAZ</name>
<protein>
    <submittedName>
        <fullName evidence="1">TIR-NBS-LRR disease resistance-like protein</fullName>
    </submittedName>
</protein>
<evidence type="ECO:0000313" key="2">
    <source>
        <dbReference type="Proteomes" id="UP001164539"/>
    </source>
</evidence>
<sequence>MASSSSFSFADIIPQMKYDVFLSYSGKDTRNNFTSHLYATLCRKKVETFIDNQLKRGGEISPSLLDVIEESKISVIIFSKQYASSRWCLDELVKILKCKNKYGQIVIPVFYHIDPSDVRNQTGIFGDSFSKLERQFQGRLEKLQRWRIALREAANISGFDSQVIRPDSLLVEEIANNILKRLDEISPSDNKELLVGVDSSIMEVESLLSVGSKHVYTLGIWGIGGIGKTTIASAIFNKISSHFEGSLFVHNVREEIEKTGGLTHLQREIFSSLLEDESMNIGSSNRGLNFKKERLGRKKVLIVFDDVTSSEQINFLMEGFDRFMLGSRVLITTRDKQVLKNYGVDNIYEVKALLHEASLKLFSQYAFKKNYPSMGYLELSNKIVKYAQGIPLALKVLGCSLFDKEEEYWQSTIKKLKRSAHMDIQKVLKISYDGLDDNEQNIFLDIACFFKGDDKDLVMKFLDASGFFAEKGISDLVDKSLLIISNKKITMHDLLQEMGREIVRQESIKDPGERSRLWYHKDVYEVLTKNTGTKSIEGIVLDMSKIKEIYLDPFTLTKINIQQLWNGVEHLGKLKYINVSNSKHLIKLPDLSLAPNLESLNLEGCTNLIEASSIQYLNKLVILNLRQCQSLNSLPTSFEYLSRVVRLNLENCSRLDSLPNSICKLKSLQHFNLSGCSKLERLPEEIGDLEALKELKAERTAIRKVPSSIISLSNLSRLSLKRDVEQPHMNLQLPHNVLGLHVLTSLKLSNCGITKLPENLGQLSSLKILILDGNNFERIPKSIIHLSNLFSLNISYCERLQSLPELPCDVSYMGAQYCTSMQSLGNLSILFTPTSRNSQTFNFTNCFKLDRNALKKIVKDALPKIQVMATEWRKENDKESYETPPSASLSFLGKEIPGWFTFKSLGSSITLKLRPGWFNDNFVSFALCAVVVSRRYYCNTGYLFRIFCECELKSSEDTNSSYLASGYLLGSADGYSGPYFFGSEHVFLGYDFNMYSNNGGCRGSFYNYTLATIKFYIDDIYGVTQCFGEDYSQVTKCAVRLLYAEDCGESGGSFSSDDKQEEPQSKRQKFFKKPPCDWFDFF</sequence>
<gene>
    <name evidence="1" type="ORF">OWV82_010643</name>
</gene>
<dbReference type="EMBL" id="CM051398">
    <property type="protein sequence ID" value="KAJ4719022.1"/>
    <property type="molecule type" value="Genomic_DNA"/>
</dbReference>
<keyword evidence="2" id="KW-1185">Reference proteome</keyword>
<accession>A0ACC1Y6Z8</accession>
<dbReference type="Proteomes" id="UP001164539">
    <property type="component" value="Chromosome 5"/>
</dbReference>
<proteinExistence type="predicted"/>
<comment type="caution">
    <text evidence="1">The sequence shown here is derived from an EMBL/GenBank/DDBJ whole genome shotgun (WGS) entry which is preliminary data.</text>
</comment>
<organism evidence="1 2">
    <name type="scientific">Melia azedarach</name>
    <name type="common">Chinaberry tree</name>
    <dbReference type="NCBI Taxonomy" id="155640"/>
    <lineage>
        <taxon>Eukaryota</taxon>
        <taxon>Viridiplantae</taxon>
        <taxon>Streptophyta</taxon>
        <taxon>Embryophyta</taxon>
        <taxon>Tracheophyta</taxon>
        <taxon>Spermatophyta</taxon>
        <taxon>Magnoliopsida</taxon>
        <taxon>eudicotyledons</taxon>
        <taxon>Gunneridae</taxon>
        <taxon>Pentapetalae</taxon>
        <taxon>rosids</taxon>
        <taxon>malvids</taxon>
        <taxon>Sapindales</taxon>
        <taxon>Meliaceae</taxon>
        <taxon>Melia</taxon>
    </lineage>
</organism>
<reference evidence="1 2" key="1">
    <citation type="journal article" date="2023" name="Science">
        <title>Complex scaffold remodeling in plant triterpene biosynthesis.</title>
        <authorList>
            <person name="De La Pena R."/>
            <person name="Hodgson H."/>
            <person name="Liu J.C."/>
            <person name="Stephenson M.J."/>
            <person name="Martin A.C."/>
            <person name="Owen C."/>
            <person name="Harkess A."/>
            <person name="Leebens-Mack J."/>
            <person name="Jimenez L.E."/>
            <person name="Osbourn A."/>
            <person name="Sattely E.S."/>
        </authorList>
    </citation>
    <scope>NUCLEOTIDE SEQUENCE [LARGE SCALE GENOMIC DNA]</scope>
    <source>
        <strain evidence="2">cv. JPN11</strain>
        <tissue evidence="1">Leaf</tissue>
    </source>
</reference>